<dbReference type="AlphaFoldDB" id="A0A1A7C4W2"/>
<dbReference type="Pfam" id="PF13449">
    <property type="entry name" value="Phytase-like"/>
    <property type="match status" value="1"/>
</dbReference>
<evidence type="ECO:0000313" key="3">
    <source>
        <dbReference type="EMBL" id="OBV40966.1"/>
    </source>
</evidence>
<feature type="chain" id="PRO_5008355693" evidence="1">
    <location>
        <begin position="25"/>
        <end position="684"/>
    </location>
</feature>
<dbReference type="Proteomes" id="UP000092713">
    <property type="component" value="Unassembled WGS sequence"/>
</dbReference>
<proteinExistence type="predicted"/>
<accession>A0A1A7C4W2</accession>
<sequence>MKHAVNTIPKLRLLALAASVGLSACGGSDSHDAPAAPVAMTGVFLDGAVEGLDYVAGAAARASTSAKGEFTCNAGDNVTFSAGGVVLGATLCSPVVTPLTLAASTSVADDKVVNRLLALQLLDDDSDPSNGIKITSDVKTALAGKTLDFAAAPATFNTALAAQLATLGAKFAARTVDSERRALVREHFEDTLASKVGAPVNESLTQTTPLGEVKVTVTRYQIQAANSFYVPYEGANAKVKSEFPNGFLPSYGSGLAFKGTNANGDLEFYGLTDRGPNGDGPLVPDPNVKGATIGSKIFPSPSFAPAFGVITVGKNGAVLASSTPIKVSASVNTSGLPVPVGAVGNSAEIPVMDVMKYDAASKAVFNAGGLDSEAIVVDKKRNALWVSDEYGPFIIKLDAATGLIQAKYEPGKGLPALFAKRRANRGMEGMTLDASNDKLYAFLQSPLTDGSATYAVTKKSELIERYARFTRWIEFDPATGTSGKMFAYPLDAQDYQDGRTGNAKLGDMVALGGGKFLVIEQGAAPSGKVFNKLMLVDLNAATDISAAGFNAATSDLEKSSMAGAAVNGADWAQVKAMKKTLLLDLNAIGWAAEKAEGLTLIDGSTIALANDNDFGMKTKVFDAAGVEVQGADVTKCVVDANGVIVTSSAVGCNAANTIRVARGDDRERPARLWIVKFAKALNTY</sequence>
<comment type="caution">
    <text evidence="3">The sequence shown here is derived from an EMBL/GenBank/DDBJ whole genome shotgun (WGS) entry which is preliminary data.</text>
</comment>
<dbReference type="PATRIC" id="fig|1747903.4.peg.4628"/>
<dbReference type="InterPro" id="IPR027372">
    <property type="entry name" value="Phytase-like_dom"/>
</dbReference>
<dbReference type="OrthoDB" id="384721at2"/>
<protein>
    <submittedName>
        <fullName evidence="3">Esterase-like activity of phytase</fullName>
    </submittedName>
</protein>
<evidence type="ECO:0000256" key="1">
    <source>
        <dbReference type="SAM" id="SignalP"/>
    </source>
</evidence>
<evidence type="ECO:0000313" key="4">
    <source>
        <dbReference type="Proteomes" id="UP000092713"/>
    </source>
</evidence>
<keyword evidence="1" id="KW-0732">Signal</keyword>
<organism evidence="3 4">
    <name type="scientific">Janthinobacterium psychrotolerans</name>
    <dbReference type="NCBI Taxonomy" id="1747903"/>
    <lineage>
        <taxon>Bacteria</taxon>
        <taxon>Pseudomonadati</taxon>
        <taxon>Pseudomonadota</taxon>
        <taxon>Betaproteobacteria</taxon>
        <taxon>Burkholderiales</taxon>
        <taxon>Oxalobacteraceae</taxon>
        <taxon>Janthinobacterium</taxon>
    </lineage>
</organism>
<feature type="signal peptide" evidence="1">
    <location>
        <begin position="1"/>
        <end position="24"/>
    </location>
</feature>
<dbReference type="STRING" id="1747903.ASR47_10229"/>
<reference evidence="3 4" key="1">
    <citation type="submission" date="2016-04" db="EMBL/GenBank/DDBJ databases">
        <title>Draft genome sequence of Janthinobacterium psychrotolerans sp. nov., isolated from freshwater sediments in Denmark.</title>
        <authorList>
            <person name="Gong X."/>
            <person name="Skrivergaard S."/>
            <person name="Korsgaard B.S."/>
            <person name="Schreiber L."/>
            <person name="Marshall I.P."/>
            <person name="Finster K."/>
            <person name="Schramm A."/>
        </authorList>
    </citation>
    <scope>NUCLEOTIDE SEQUENCE [LARGE SCALE GENOMIC DNA]</scope>
    <source>
        <strain evidence="3 4">S3-2</strain>
    </source>
</reference>
<dbReference type="PROSITE" id="PS51257">
    <property type="entry name" value="PROKAR_LIPOPROTEIN"/>
    <property type="match status" value="1"/>
</dbReference>
<gene>
    <name evidence="3" type="ORF">ASR47_10229</name>
</gene>
<keyword evidence="4" id="KW-1185">Reference proteome</keyword>
<dbReference type="EMBL" id="LOCQ01000041">
    <property type="protein sequence ID" value="OBV40966.1"/>
    <property type="molecule type" value="Genomic_DNA"/>
</dbReference>
<feature type="domain" description="Phytase-like" evidence="2">
    <location>
        <begin position="347"/>
        <end position="614"/>
    </location>
</feature>
<dbReference type="RefSeq" id="WP_065306390.1">
    <property type="nucleotide sequence ID" value="NZ_LOCQ01000041.1"/>
</dbReference>
<dbReference type="PANTHER" id="PTHR37957">
    <property type="entry name" value="BLR7070 PROTEIN"/>
    <property type="match status" value="1"/>
</dbReference>
<name>A0A1A7C4W2_9BURK</name>
<dbReference type="PANTHER" id="PTHR37957:SF1">
    <property type="entry name" value="PHYTASE-LIKE DOMAIN-CONTAINING PROTEIN"/>
    <property type="match status" value="1"/>
</dbReference>
<evidence type="ECO:0000259" key="2">
    <source>
        <dbReference type="Pfam" id="PF13449"/>
    </source>
</evidence>